<keyword evidence="7" id="KW-0249">Electron transport</keyword>
<dbReference type="InterPro" id="IPR017938">
    <property type="entry name" value="Riboflavin_synthase-like_b-brl"/>
</dbReference>
<name>A0A2H3JB59_WOLCO</name>
<protein>
    <recommendedName>
        <fullName evidence="3">ferric-chelate reductase (NADPH)</fullName>
        <ecNumber evidence="3">1.16.1.9</ecNumber>
    </recommendedName>
</protein>
<evidence type="ECO:0000313" key="17">
    <source>
        <dbReference type="Proteomes" id="UP000218811"/>
    </source>
</evidence>
<evidence type="ECO:0000256" key="9">
    <source>
        <dbReference type="ARBA" id="ARBA00023002"/>
    </source>
</evidence>
<evidence type="ECO:0000256" key="14">
    <source>
        <dbReference type="SAM" id="Phobius"/>
    </source>
</evidence>
<dbReference type="GO" id="GO:0015677">
    <property type="term" value="P:copper ion import"/>
    <property type="evidence" value="ECO:0007669"/>
    <property type="project" value="TreeGrafter"/>
</dbReference>
<dbReference type="InterPro" id="IPR017927">
    <property type="entry name" value="FAD-bd_FR_type"/>
</dbReference>
<dbReference type="GO" id="GO:0006826">
    <property type="term" value="P:iron ion transport"/>
    <property type="evidence" value="ECO:0007669"/>
    <property type="project" value="TreeGrafter"/>
</dbReference>
<proteinExistence type="inferred from homology"/>
<feature type="transmembrane region" description="Helical" evidence="14">
    <location>
        <begin position="75"/>
        <end position="96"/>
    </location>
</feature>
<evidence type="ECO:0000256" key="7">
    <source>
        <dbReference type="ARBA" id="ARBA00022982"/>
    </source>
</evidence>
<evidence type="ECO:0000256" key="2">
    <source>
        <dbReference type="ARBA" id="ARBA00006278"/>
    </source>
</evidence>
<dbReference type="EMBL" id="KB467998">
    <property type="protein sequence ID" value="PCH39470.1"/>
    <property type="molecule type" value="Genomic_DNA"/>
</dbReference>
<dbReference type="PANTHER" id="PTHR32361">
    <property type="entry name" value="FERRIC/CUPRIC REDUCTASE TRANSMEMBRANE COMPONENT"/>
    <property type="match status" value="1"/>
</dbReference>
<evidence type="ECO:0000256" key="12">
    <source>
        <dbReference type="ARBA" id="ARBA00023180"/>
    </source>
</evidence>
<feature type="transmembrane region" description="Helical" evidence="14">
    <location>
        <begin position="108"/>
        <end position="130"/>
    </location>
</feature>
<organism evidence="16 17">
    <name type="scientific">Wolfiporia cocos (strain MD-104)</name>
    <name type="common">Brown rot fungus</name>
    <dbReference type="NCBI Taxonomy" id="742152"/>
    <lineage>
        <taxon>Eukaryota</taxon>
        <taxon>Fungi</taxon>
        <taxon>Dikarya</taxon>
        <taxon>Basidiomycota</taxon>
        <taxon>Agaricomycotina</taxon>
        <taxon>Agaricomycetes</taxon>
        <taxon>Polyporales</taxon>
        <taxon>Phaeolaceae</taxon>
        <taxon>Wolfiporia</taxon>
    </lineage>
</organism>
<reference evidence="16 17" key="1">
    <citation type="journal article" date="2012" name="Science">
        <title>The Paleozoic origin of enzymatic lignin decomposition reconstructed from 31 fungal genomes.</title>
        <authorList>
            <person name="Floudas D."/>
            <person name="Binder M."/>
            <person name="Riley R."/>
            <person name="Barry K."/>
            <person name="Blanchette R.A."/>
            <person name="Henrissat B."/>
            <person name="Martinez A.T."/>
            <person name="Otillar R."/>
            <person name="Spatafora J.W."/>
            <person name="Yadav J.S."/>
            <person name="Aerts A."/>
            <person name="Benoit I."/>
            <person name="Boyd A."/>
            <person name="Carlson A."/>
            <person name="Copeland A."/>
            <person name="Coutinho P.M."/>
            <person name="de Vries R.P."/>
            <person name="Ferreira P."/>
            <person name="Findley K."/>
            <person name="Foster B."/>
            <person name="Gaskell J."/>
            <person name="Glotzer D."/>
            <person name="Gorecki P."/>
            <person name="Heitman J."/>
            <person name="Hesse C."/>
            <person name="Hori C."/>
            <person name="Igarashi K."/>
            <person name="Jurgens J.A."/>
            <person name="Kallen N."/>
            <person name="Kersten P."/>
            <person name="Kohler A."/>
            <person name="Kuees U."/>
            <person name="Kumar T.K.A."/>
            <person name="Kuo A."/>
            <person name="LaButti K."/>
            <person name="Larrondo L.F."/>
            <person name="Lindquist E."/>
            <person name="Ling A."/>
            <person name="Lombard V."/>
            <person name="Lucas S."/>
            <person name="Lundell T."/>
            <person name="Martin R."/>
            <person name="McLaughlin D.J."/>
            <person name="Morgenstern I."/>
            <person name="Morin E."/>
            <person name="Murat C."/>
            <person name="Nagy L.G."/>
            <person name="Nolan M."/>
            <person name="Ohm R.A."/>
            <person name="Patyshakuliyeva A."/>
            <person name="Rokas A."/>
            <person name="Ruiz-Duenas F.J."/>
            <person name="Sabat G."/>
            <person name="Salamov A."/>
            <person name="Samejima M."/>
            <person name="Schmutz J."/>
            <person name="Slot J.C."/>
            <person name="St John F."/>
            <person name="Stenlid J."/>
            <person name="Sun H."/>
            <person name="Sun S."/>
            <person name="Syed K."/>
            <person name="Tsang A."/>
            <person name="Wiebenga A."/>
            <person name="Young D."/>
            <person name="Pisabarro A."/>
            <person name="Eastwood D.C."/>
            <person name="Martin F."/>
            <person name="Cullen D."/>
            <person name="Grigoriev I.V."/>
            <person name="Hibbett D.S."/>
        </authorList>
    </citation>
    <scope>NUCLEOTIDE SEQUENCE [LARGE SCALE GENOMIC DNA]</scope>
    <source>
        <strain evidence="16 17">MD-104</strain>
    </source>
</reference>
<dbReference type="InterPro" id="IPR039261">
    <property type="entry name" value="FNR_nucleotide-bd"/>
</dbReference>
<evidence type="ECO:0000256" key="5">
    <source>
        <dbReference type="ARBA" id="ARBA00022475"/>
    </source>
</evidence>
<sequence length="471" mass="51032">MPSWSTMFPLVSSYLNIVIRPGHSVGSLLLLTFYNQAGMLSTSQIPVAILMATKNSVMGALAGRGYEKLNFLHRFAGRVIVLAANVHALGYIYQWTLDGSFIAHVSPSIAWGIAALVCVDILFFFSISIVREVLHHTFYISHVVSAIILMAATCRHIPVAIPYVLAAVGFYAFDLVVRLIRTRVASANLCTIPELSMVRIQVPGIDSGWHAGQHLRIKVLSPAMGWFGWAESHPFTIASASKNVDGEGLVLMCKKAGDWTNKLFDLAACAEFCEATGPGMNIRVVIDGPYGGHGHTIVSSFSGALLVSGGSGITYALSTVQELLRDAMMGSSRVRNVKLVWSVPDPTSIVPLLPMFIGMLERAQTTYTKLEISTFFTQAPTSEDIFDPFHRLPSGLSLSPGRPRISRILGYVVDLTCEAQKESGYRSSGVFVGTCGPLSLVEEVGSTVRTFPTAKAKTVGGIECHKEIFAW</sequence>
<dbReference type="STRING" id="742152.A0A2H3JB59"/>
<evidence type="ECO:0000256" key="11">
    <source>
        <dbReference type="ARBA" id="ARBA00023136"/>
    </source>
</evidence>
<keyword evidence="8 14" id="KW-1133">Transmembrane helix</keyword>
<evidence type="ECO:0000256" key="6">
    <source>
        <dbReference type="ARBA" id="ARBA00022692"/>
    </source>
</evidence>
<dbReference type="Pfam" id="PF08030">
    <property type="entry name" value="NAD_binding_6"/>
    <property type="match status" value="1"/>
</dbReference>
<dbReference type="GO" id="GO:0006879">
    <property type="term" value="P:intracellular iron ion homeostasis"/>
    <property type="evidence" value="ECO:0007669"/>
    <property type="project" value="TreeGrafter"/>
</dbReference>
<evidence type="ECO:0000313" key="16">
    <source>
        <dbReference type="EMBL" id="PCH39470.1"/>
    </source>
</evidence>
<accession>A0A2H3JB59</accession>
<dbReference type="GO" id="GO:0052851">
    <property type="term" value="F:ferric-chelate reductase (NADPH) activity"/>
    <property type="evidence" value="ECO:0007669"/>
    <property type="project" value="UniProtKB-EC"/>
</dbReference>
<dbReference type="SFLD" id="SFLDG01168">
    <property type="entry name" value="Ferric_reductase_subgroup_(FRE"/>
    <property type="match status" value="1"/>
</dbReference>
<keyword evidence="17" id="KW-1185">Reference proteome</keyword>
<dbReference type="InterPro" id="IPR051410">
    <property type="entry name" value="Ferric/Cupric_Reductase"/>
</dbReference>
<dbReference type="AlphaFoldDB" id="A0A2H3JB59"/>
<dbReference type="SUPFAM" id="SSF52343">
    <property type="entry name" value="Ferredoxin reductase-like, C-terminal NADP-linked domain"/>
    <property type="match status" value="1"/>
</dbReference>
<evidence type="ECO:0000256" key="4">
    <source>
        <dbReference type="ARBA" id="ARBA00022448"/>
    </source>
</evidence>
<evidence type="ECO:0000259" key="15">
    <source>
        <dbReference type="PROSITE" id="PS51384"/>
    </source>
</evidence>
<keyword evidence="10" id="KW-0406">Ion transport</keyword>
<comment type="subcellular location">
    <subcellularLocation>
        <location evidence="1">Cell membrane</location>
        <topology evidence="1">Multi-pass membrane protein</topology>
    </subcellularLocation>
</comment>
<evidence type="ECO:0000256" key="3">
    <source>
        <dbReference type="ARBA" id="ARBA00012668"/>
    </source>
</evidence>
<dbReference type="CDD" id="cd06186">
    <property type="entry name" value="NOX_Duox_like_FAD_NADP"/>
    <property type="match status" value="1"/>
</dbReference>
<keyword evidence="9" id="KW-0560">Oxidoreductase</keyword>
<dbReference type="Pfam" id="PF01794">
    <property type="entry name" value="Ferric_reduct"/>
    <property type="match status" value="1"/>
</dbReference>
<gene>
    <name evidence="16" type="ORF">WOLCODRAFT_141288</name>
</gene>
<dbReference type="Proteomes" id="UP000218811">
    <property type="component" value="Unassembled WGS sequence"/>
</dbReference>
<dbReference type="Pfam" id="PF08022">
    <property type="entry name" value="FAD_binding_8"/>
    <property type="match status" value="1"/>
</dbReference>
<dbReference type="PANTHER" id="PTHR32361:SF9">
    <property type="entry name" value="FERRIC REDUCTASE TRANSMEMBRANE COMPONENT 3-RELATED"/>
    <property type="match status" value="1"/>
</dbReference>
<dbReference type="InterPro" id="IPR013112">
    <property type="entry name" value="FAD-bd_8"/>
</dbReference>
<evidence type="ECO:0000256" key="1">
    <source>
        <dbReference type="ARBA" id="ARBA00004651"/>
    </source>
</evidence>
<dbReference type="EC" id="1.16.1.9" evidence="3"/>
<keyword evidence="5" id="KW-1003">Cell membrane</keyword>
<dbReference type="SFLD" id="SFLDS00052">
    <property type="entry name" value="Ferric_Reductase_Domain"/>
    <property type="match status" value="1"/>
</dbReference>
<keyword evidence="6 14" id="KW-0812">Transmembrane</keyword>
<evidence type="ECO:0000256" key="13">
    <source>
        <dbReference type="ARBA" id="ARBA00048483"/>
    </source>
</evidence>
<dbReference type="OMA" id="WTNKLFD"/>
<dbReference type="InterPro" id="IPR013121">
    <property type="entry name" value="Fe_red_NAD-bd_6"/>
</dbReference>
<keyword evidence="4" id="KW-0813">Transport</keyword>
<dbReference type="Gene3D" id="3.40.50.80">
    <property type="entry name" value="Nucleotide-binding domain of ferredoxin-NADP reductase (FNR) module"/>
    <property type="match status" value="1"/>
</dbReference>
<dbReference type="InterPro" id="IPR013130">
    <property type="entry name" value="Fe3_Rdtase_TM_dom"/>
</dbReference>
<feature type="domain" description="FAD-binding FR-type" evidence="15">
    <location>
        <begin position="172"/>
        <end position="296"/>
    </location>
</feature>
<evidence type="ECO:0000256" key="8">
    <source>
        <dbReference type="ARBA" id="ARBA00022989"/>
    </source>
</evidence>
<comment type="similarity">
    <text evidence="2">Belongs to the ferric reductase (FRE) family.</text>
</comment>
<evidence type="ECO:0000256" key="10">
    <source>
        <dbReference type="ARBA" id="ARBA00023065"/>
    </source>
</evidence>
<dbReference type="OrthoDB" id="17725at2759"/>
<keyword evidence="12" id="KW-0325">Glycoprotein</keyword>
<dbReference type="PROSITE" id="PS51384">
    <property type="entry name" value="FAD_FR"/>
    <property type="match status" value="1"/>
</dbReference>
<dbReference type="GO" id="GO:0005886">
    <property type="term" value="C:plasma membrane"/>
    <property type="evidence" value="ECO:0007669"/>
    <property type="project" value="UniProtKB-SubCell"/>
</dbReference>
<keyword evidence="11 14" id="KW-0472">Membrane</keyword>
<dbReference type="SUPFAM" id="SSF63380">
    <property type="entry name" value="Riboflavin synthase domain-like"/>
    <property type="match status" value="1"/>
</dbReference>
<comment type="catalytic activity">
    <reaction evidence="13">
        <text>2 a Fe(II)-siderophore + NADP(+) + H(+) = 2 a Fe(III)-siderophore + NADPH</text>
        <dbReference type="Rhea" id="RHEA:28795"/>
        <dbReference type="Rhea" id="RHEA-COMP:11342"/>
        <dbReference type="Rhea" id="RHEA-COMP:11344"/>
        <dbReference type="ChEBI" id="CHEBI:15378"/>
        <dbReference type="ChEBI" id="CHEBI:29033"/>
        <dbReference type="ChEBI" id="CHEBI:29034"/>
        <dbReference type="ChEBI" id="CHEBI:57783"/>
        <dbReference type="ChEBI" id="CHEBI:58349"/>
        <dbReference type="EC" id="1.16.1.9"/>
    </reaction>
</comment>